<feature type="transmembrane region" description="Helical" evidence="6">
    <location>
        <begin position="50"/>
        <end position="69"/>
    </location>
</feature>
<sequence length="314" mass="34968">MVATEEFIWLSARIIIRHINKGLIRYLCRIDRWYDVLLNRAFYREFMQRTFRVIVSTFFLLFSLLLSPFSHANERERVLVFAASSMTTALDQIAQAYRKQTERTVILSYASSSALARQLAYGAPADIYVSANEKWMNYAVDQAVINANTLSPWVSNALVVVSARDDISQVNLDEASFLHAIGNARMAIADPTHVPAGIYAKESLENLQLWSVLANKLAYSNSVRAALALVERKEAPIGIVYRSDAIASKAVHVVADVPDTSHAPIIFPKAMTKDASEAAAQFFDFLSSDDAHRILAEQGFNLVSSSLSDQEISK</sequence>
<evidence type="ECO:0000256" key="2">
    <source>
        <dbReference type="ARBA" id="ARBA00022505"/>
    </source>
</evidence>
<keyword evidence="4" id="KW-0732">Signal</keyword>
<dbReference type="NCBIfam" id="NF007958">
    <property type="entry name" value="PRK10677.1"/>
    <property type="match status" value="1"/>
</dbReference>
<dbReference type="GO" id="GO:0030973">
    <property type="term" value="F:molybdate ion binding"/>
    <property type="evidence" value="ECO:0007669"/>
    <property type="project" value="TreeGrafter"/>
</dbReference>
<dbReference type="Gene3D" id="3.40.190.10">
    <property type="entry name" value="Periplasmic binding protein-like II"/>
    <property type="match status" value="2"/>
</dbReference>
<dbReference type="Pfam" id="PF13531">
    <property type="entry name" value="SBP_bac_11"/>
    <property type="match status" value="1"/>
</dbReference>
<dbReference type="GO" id="GO:0030288">
    <property type="term" value="C:outer membrane-bounded periplasmic space"/>
    <property type="evidence" value="ECO:0007669"/>
    <property type="project" value="TreeGrafter"/>
</dbReference>
<proteinExistence type="inferred from homology"/>
<keyword evidence="2" id="KW-0500">Molybdenum</keyword>
<keyword evidence="3" id="KW-0479">Metal-binding</keyword>
<keyword evidence="6" id="KW-0472">Membrane</keyword>
<dbReference type="GO" id="GO:0046872">
    <property type="term" value="F:metal ion binding"/>
    <property type="evidence" value="ECO:0007669"/>
    <property type="project" value="UniProtKB-KW"/>
</dbReference>
<comment type="similarity">
    <text evidence="1">Belongs to the bacterial solute-binding protein ModA family.</text>
</comment>
<dbReference type="OrthoDB" id="9785015at2"/>
<dbReference type="EMBL" id="FOWR01000001">
    <property type="protein sequence ID" value="SFO73025.1"/>
    <property type="molecule type" value="Genomic_DNA"/>
</dbReference>
<evidence type="ECO:0000256" key="1">
    <source>
        <dbReference type="ARBA" id="ARBA00009175"/>
    </source>
</evidence>
<evidence type="ECO:0000256" key="3">
    <source>
        <dbReference type="ARBA" id="ARBA00022723"/>
    </source>
</evidence>
<evidence type="ECO:0000313" key="7">
    <source>
        <dbReference type="EMBL" id="SFO73025.1"/>
    </source>
</evidence>
<dbReference type="STRING" id="1121869.SAMN03084138_00247"/>
<evidence type="ECO:0000256" key="6">
    <source>
        <dbReference type="SAM" id="Phobius"/>
    </source>
</evidence>
<dbReference type="GO" id="GO:1901359">
    <property type="term" value="F:tungstate binding"/>
    <property type="evidence" value="ECO:0007669"/>
    <property type="project" value="UniProtKB-ARBA"/>
</dbReference>
<gene>
    <name evidence="7" type="ORF">SAMN03084138_00247</name>
</gene>
<dbReference type="PANTHER" id="PTHR30632">
    <property type="entry name" value="MOLYBDATE-BINDING PERIPLASMIC PROTEIN"/>
    <property type="match status" value="1"/>
</dbReference>
<name>A0A1I5JJU6_9GAMM</name>
<dbReference type="Proteomes" id="UP000182692">
    <property type="component" value="Unassembled WGS sequence"/>
</dbReference>
<keyword evidence="6" id="KW-1133">Transmembrane helix</keyword>
<reference evidence="7 8" key="1">
    <citation type="submission" date="2016-10" db="EMBL/GenBank/DDBJ databases">
        <authorList>
            <person name="de Groot N.N."/>
        </authorList>
    </citation>
    <scope>NUCLEOTIDE SEQUENCE [LARGE SCALE GENOMIC DNA]</scope>
    <source>
        <strain evidence="7 8">DSM 15893</strain>
    </source>
</reference>
<evidence type="ECO:0000256" key="5">
    <source>
        <dbReference type="ARBA" id="ARBA00062515"/>
    </source>
</evidence>
<evidence type="ECO:0000256" key="4">
    <source>
        <dbReference type="ARBA" id="ARBA00022729"/>
    </source>
</evidence>
<dbReference type="InterPro" id="IPR005950">
    <property type="entry name" value="ModA"/>
</dbReference>
<protein>
    <submittedName>
        <fullName evidence="7">Molybdate transport system substrate-binding protein</fullName>
    </submittedName>
</protein>
<dbReference type="SUPFAM" id="SSF53850">
    <property type="entry name" value="Periplasmic binding protein-like II"/>
    <property type="match status" value="1"/>
</dbReference>
<comment type="subunit">
    <text evidence="5">The complex is composed of two ATP-binding proteins (ModC), two transmembrane proteins (ModB) and a solute-binding protein (ModA).</text>
</comment>
<accession>A0A1I5JJU6</accession>
<dbReference type="AlphaFoldDB" id="A0A1I5JJU6"/>
<organism evidence="7 8">
    <name type="scientific">Enterovibrio norvegicus DSM 15893</name>
    <dbReference type="NCBI Taxonomy" id="1121869"/>
    <lineage>
        <taxon>Bacteria</taxon>
        <taxon>Pseudomonadati</taxon>
        <taxon>Pseudomonadota</taxon>
        <taxon>Gammaproteobacteria</taxon>
        <taxon>Vibrionales</taxon>
        <taxon>Vibrionaceae</taxon>
        <taxon>Enterovibrio</taxon>
    </lineage>
</organism>
<keyword evidence="6" id="KW-0812">Transmembrane</keyword>
<dbReference type="FunFam" id="3.40.190.10:FF:000035">
    <property type="entry name" value="Molybdate ABC transporter substrate-binding protein"/>
    <property type="match status" value="1"/>
</dbReference>
<dbReference type="PANTHER" id="PTHR30632:SF17">
    <property type="entry name" value="MOLYBDATE-BINDING PROTEIN MODA"/>
    <property type="match status" value="1"/>
</dbReference>
<dbReference type="InterPro" id="IPR050682">
    <property type="entry name" value="ModA/WtpA"/>
</dbReference>
<dbReference type="GO" id="GO:0015689">
    <property type="term" value="P:molybdate ion transport"/>
    <property type="evidence" value="ECO:0007669"/>
    <property type="project" value="InterPro"/>
</dbReference>
<dbReference type="NCBIfam" id="TIGR01256">
    <property type="entry name" value="modA"/>
    <property type="match status" value="1"/>
</dbReference>
<evidence type="ECO:0000313" key="8">
    <source>
        <dbReference type="Proteomes" id="UP000182692"/>
    </source>
</evidence>